<comment type="caution">
    <text evidence="10">The sequence shown here is derived from an EMBL/GenBank/DDBJ whole genome shotgun (WGS) entry which is preliminary data.</text>
</comment>
<evidence type="ECO:0000313" key="10">
    <source>
        <dbReference type="EMBL" id="CAJ2509537.1"/>
    </source>
</evidence>
<comment type="catalytic activity">
    <reaction evidence="7">
        <text>L-threonyl-[protein] + ATP = O-phospho-L-threonyl-[protein] + ADP + H(+)</text>
        <dbReference type="Rhea" id="RHEA:46608"/>
        <dbReference type="Rhea" id="RHEA-COMP:11060"/>
        <dbReference type="Rhea" id="RHEA-COMP:11605"/>
        <dbReference type="ChEBI" id="CHEBI:15378"/>
        <dbReference type="ChEBI" id="CHEBI:30013"/>
        <dbReference type="ChEBI" id="CHEBI:30616"/>
        <dbReference type="ChEBI" id="CHEBI:61977"/>
        <dbReference type="ChEBI" id="CHEBI:456216"/>
        <dbReference type="EC" id="2.7.11.1"/>
    </reaction>
</comment>
<dbReference type="AlphaFoldDB" id="A0AAI8VS89"/>
<protein>
    <recommendedName>
        <fullName evidence="1">non-specific serine/threonine protein kinase</fullName>
        <ecNumber evidence="1">2.7.11.1</ecNumber>
    </recommendedName>
</protein>
<sequence>MRRICRGTIPAQSFTKTTQSGLLLGRNSVAHISLPTRRRSQKSVLYRSSHTTANAPPPTAPLPITSPSPSPAREIYHPEADVEDLEDYVPGGYHPTTIGDTFRDGQYTIVHKLGFGGYSTVWLARDQRLERYVSLKILAASASTTSNEGATVLVL</sequence>
<dbReference type="PANTHER" id="PTHR47634:SF9">
    <property type="entry name" value="PROTEIN KINASE DOMAIN-CONTAINING PROTEIN-RELATED"/>
    <property type="match status" value="1"/>
</dbReference>
<feature type="region of interest" description="Disordered" evidence="9">
    <location>
        <begin position="40"/>
        <end position="74"/>
    </location>
</feature>
<dbReference type="Gene3D" id="3.30.200.20">
    <property type="entry name" value="Phosphorylase Kinase, domain 1"/>
    <property type="match status" value="1"/>
</dbReference>
<dbReference type="GO" id="GO:0000245">
    <property type="term" value="P:spliceosomal complex assembly"/>
    <property type="evidence" value="ECO:0007669"/>
    <property type="project" value="TreeGrafter"/>
</dbReference>
<feature type="compositionally biased region" description="Pro residues" evidence="9">
    <location>
        <begin position="55"/>
        <end position="70"/>
    </location>
</feature>
<gene>
    <name evidence="10" type="ORF">KHLLAP_LOCUS10005</name>
</gene>
<dbReference type="SUPFAM" id="SSF56112">
    <property type="entry name" value="Protein kinase-like (PK-like)"/>
    <property type="match status" value="1"/>
</dbReference>
<keyword evidence="3" id="KW-0808">Transferase</keyword>
<keyword evidence="2" id="KW-0723">Serine/threonine-protein kinase</keyword>
<keyword evidence="11" id="KW-1185">Reference proteome</keyword>
<dbReference type="GO" id="GO:0005524">
    <property type="term" value="F:ATP binding"/>
    <property type="evidence" value="ECO:0007669"/>
    <property type="project" value="UniProtKB-KW"/>
</dbReference>
<dbReference type="GO" id="GO:0050684">
    <property type="term" value="P:regulation of mRNA processing"/>
    <property type="evidence" value="ECO:0007669"/>
    <property type="project" value="TreeGrafter"/>
</dbReference>
<dbReference type="GO" id="GO:0005737">
    <property type="term" value="C:cytoplasm"/>
    <property type="evidence" value="ECO:0007669"/>
    <property type="project" value="TreeGrafter"/>
</dbReference>
<evidence type="ECO:0000256" key="9">
    <source>
        <dbReference type="SAM" id="MobiDB-lite"/>
    </source>
</evidence>
<keyword evidence="4" id="KW-0547">Nucleotide-binding</keyword>
<keyword evidence="5" id="KW-0418">Kinase</keyword>
<accession>A0AAI8VS89</accession>
<reference evidence="10" key="1">
    <citation type="submission" date="2023-10" db="EMBL/GenBank/DDBJ databases">
        <authorList>
            <person name="Hackl T."/>
        </authorList>
    </citation>
    <scope>NUCLEOTIDE SEQUENCE</scope>
</reference>
<evidence type="ECO:0000256" key="6">
    <source>
        <dbReference type="ARBA" id="ARBA00022840"/>
    </source>
</evidence>
<comment type="catalytic activity">
    <reaction evidence="8">
        <text>L-seryl-[protein] + ATP = O-phospho-L-seryl-[protein] + ADP + H(+)</text>
        <dbReference type="Rhea" id="RHEA:17989"/>
        <dbReference type="Rhea" id="RHEA-COMP:9863"/>
        <dbReference type="Rhea" id="RHEA-COMP:11604"/>
        <dbReference type="ChEBI" id="CHEBI:15378"/>
        <dbReference type="ChEBI" id="CHEBI:29999"/>
        <dbReference type="ChEBI" id="CHEBI:30616"/>
        <dbReference type="ChEBI" id="CHEBI:83421"/>
        <dbReference type="ChEBI" id="CHEBI:456216"/>
        <dbReference type="EC" id="2.7.11.1"/>
    </reaction>
</comment>
<dbReference type="EC" id="2.7.11.1" evidence="1"/>
<dbReference type="Proteomes" id="UP001295740">
    <property type="component" value="Unassembled WGS sequence"/>
</dbReference>
<name>A0AAI8VS89_9PEZI</name>
<organism evidence="10 11">
    <name type="scientific">Anthostomella pinea</name>
    <dbReference type="NCBI Taxonomy" id="933095"/>
    <lineage>
        <taxon>Eukaryota</taxon>
        <taxon>Fungi</taxon>
        <taxon>Dikarya</taxon>
        <taxon>Ascomycota</taxon>
        <taxon>Pezizomycotina</taxon>
        <taxon>Sordariomycetes</taxon>
        <taxon>Xylariomycetidae</taxon>
        <taxon>Xylariales</taxon>
        <taxon>Xylariaceae</taxon>
        <taxon>Anthostomella</taxon>
    </lineage>
</organism>
<dbReference type="PANTHER" id="PTHR47634">
    <property type="entry name" value="PROTEIN KINASE DOMAIN-CONTAINING PROTEIN-RELATED"/>
    <property type="match status" value="1"/>
</dbReference>
<keyword evidence="6" id="KW-0067">ATP-binding</keyword>
<proteinExistence type="predicted"/>
<evidence type="ECO:0000256" key="5">
    <source>
        <dbReference type="ARBA" id="ARBA00022777"/>
    </source>
</evidence>
<evidence type="ECO:0000313" key="11">
    <source>
        <dbReference type="Proteomes" id="UP001295740"/>
    </source>
</evidence>
<dbReference type="GO" id="GO:0004674">
    <property type="term" value="F:protein serine/threonine kinase activity"/>
    <property type="evidence" value="ECO:0007669"/>
    <property type="project" value="UniProtKB-KW"/>
</dbReference>
<evidence type="ECO:0000256" key="3">
    <source>
        <dbReference type="ARBA" id="ARBA00022679"/>
    </source>
</evidence>
<dbReference type="InterPro" id="IPR051334">
    <property type="entry name" value="SRPK"/>
</dbReference>
<evidence type="ECO:0000256" key="8">
    <source>
        <dbReference type="ARBA" id="ARBA00048679"/>
    </source>
</evidence>
<evidence type="ECO:0000256" key="2">
    <source>
        <dbReference type="ARBA" id="ARBA00022527"/>
    </source>
</evidence>
<evidence type="ECO:0000256" key="7">
    <source>
        <dbReference type="ARBA" id="ARBA00047899"/>
    </source>
</evidence>
<dbReference type="InterPro" id="IPR011009">
    <property type="entry name" value="Kinase-like_dom_sf"/>
</dbReference>
<dbReference type="GO" id="GO:0005634">
    <property type="term" value="C:nucleus"/>
    <property type="evidence" value="ECO:0007669"/>
    <property type="project" value="TreeGrafter"/>
</dbReference>
<evidence type="ECO:0000256" key="1">
    <source>
        <dbReference type="ARBA" id="ARBA00012513"/>
    </source>
</evidence>
<evidence type="ECO:0000256" key="4">
    <source>
        <dbReference type="ARBA" id="ARBA00022741"/>
    </source>
</evidence>
<dbReference type="EMBL" id="CAUWAG010000012">
    <property type="protein sequence ID" value="CAJ2509537.1"/>
    <property type="molecule type" value="Genomic_DNA"/>
</dbReference>